<keyword evidence="2" id="KW-0326">Glycosidase</keyword>
<organism evidence="4 5">
    <name type="scientific">Bifidobacterium pullorum subsp. saeculare</name>
    <dbReference type="NCBI Taxonomy" id="78257"/>
    <lineage>
        <taxon>Bacteria</taxon>
        <taxon>Bacillati</taxon>
        <taxon>Actinomycetota</taxon>
        <taxon>Actinomycetes</taxon>
        <taxon>Bifidobacteriales</taxon>
        <taxon>Bifidobacteriaceae</taxon>
        <taxon>Bifidobacterium</taxon>
    </lineage>
</organism>
<accession>A0A938WWH6</accession>
<proteinExistence type="predicted"/>
<keyword evidence="1 4" id="KW-0378">Hydrolase</keyword>
<name>A0A938WWH6_9BIFI</name>
<evidence type="ECO:0000313" key="5">
    <source>
        <dbReference type="Proteomes" id="UP000718821"/>
    </source>
</evidence>
<dbReference type="Gene3D" id="3.90.245.10">
    <property type="entry name" value="Ribonucleoside hydrolase-like"/>
    <property type="match status" value="1"/>
</dbReference>
<dbReference type="GO" id="GO:0006152">
    <property type="term" value="P:purine nucleoside catabolic process"/>
    <property type="evidence" value="ECO:0007669"/>
    <property type="project" value="TreeGrafter"/>
</dbReference>
<evidence type="ECO:0000256" key="1">
    <source>
        <dbReference type="ARBA" id="ARBA00022801"/>
    </source>
</evidence>
<dbReference type="PANTHER" id="PTHR12304">
    <property type="entry name" value="INOSINE-URIDINE PREFERRING NUCLEOSIDE HYDROLASE"/>
    <property type="match status" value="1"/>
</dbReference>
<dbReference type="AlphaFoldDB" id="A0A938WWH6"/>
<keyword evidence="5" id="KW-1185">Reference proteome</keyword>
<protein>
    <submittedName>
        <fullName evidence="4">Nucleoside hydrolase</fullName>
    </submittedName>
</protein>
<gene>
    <name evidence="4" type="ORF">H7U32_02320</name>
</gene>
<feature type="domain" description="Inosine/uridine-preferring nucleoside hydrolase" evidence="3">
    <location>
        <begin position="5"/>
        <end position="304"/>
    </location>
</feature>
<evidence type="ECO:0000256" key="2">
    <source>
        <dbReference type="ARBA" id="ARBA00023295"/>
    </source>
</evidence>
<dbReference type="Pfam" id="PF01156">
    <property type="entry name" value="IU_nuc_hydro"/>
    <property type="match status" value="1"/>
</dbReference>
<dbReference type="EMBL" id="JACLYU010000002">
    <property type="protein sequence ID" value="MBM6699181.1"/>
    <property type="molecule type" value="Genomic_DNA"/>
</dbReference>
<dbReference type="CDD" id="cd02650">
    <property type="entry name" value="nuc_hydro_CaPnhB"/>
    <property type="match status" value="1"/>
</dbReference>
<dbReference type="InterPro" id="IPR001910">
    <property type="entry name" value="Inosine/uridine_hydrolase_dom"/>
</dbReference>
<dbReference type="GO" id="GO:0005829">
    <property type="term" value="C:cytosol"/>
    <property type="evidence" value="ECO:0007669"/>
    <property type="project" value="TreeGrafter"/>
</dbReference>
<comment type="caution">
    <text evidence="4">The sequence shown here is derived from an EMBL/GenBank/DDBJ whole genome shotgun (WGS) entry which is preliminary data.</text>
</comment>
<reference evidence="4" key="2">
    <citation type="journal article" date="2021" name="Sci. Rep.">
        <title>The distribution of antibiotic resistance genes in chicken gut microbiota commensals.</title>
        <authorList>
            <person name="Juricova H."/>
            <person name="Matiasovicova J."/>
            <person name="Kubasova T."/>
            <person name="Cejkova D."/>
            <person name="Rychlik I."/>
        </authorList>
    </citation>
    <scope>NUCLEOTIDE SEQUENCE</scope>
    <source>
        <strain evidence="4">An836</strain>
    </source>
</reference>
<evidence type="ECO:0000313" key="4">
    <source>
        <dbReference type="EMBL" id="MBM6699181.1"/>
    </source>
</evidence>
<dbReference type="InterPro" id="IPR023186">
    <property type="entry name" value="IUNH"/>
</dbReference>
<dbReference type="SUPFAM" id="SSF53590">
    <property type="entry name" value="Nucleoside hydrolase"/>
    <property type="match status" value="1"/>
</dbReference>
<dbReference type="Proteomes" id="UP000718821">
    <property type="component" value="Unassembled WGS sequence"/>
</dbReference>
<evidence type="ECO:0000259" key="3">
    <source>
        <dbReference type="Pfam" id="PF01156"/>
    </source>
</evidence>
<dbReference type="GO" id="GO:0008477">
    <property type="term" value="F:purine nucleosidase activity"/>
    <property type="evidence" value="ECO:0007669"/>
    <property type="project" value="TreeGrafter"/>
</dbReference>
<dbReference type="PANTHER" id="PTHR12304:SF4">
    <property type="entry name" value="URIDINE NUCLEOSIDASE"/>
    <property type="match status" value="1"/>
</dbReference>
<reference evidence="4" key="1">
    <citation type="submission" date="2020-08" db="EMBL/GenBank/DDBJ databases">
        <authorList>
            <person name="Cejkova D."/>
            <person name="Kubasova T."/>
            <person name="Jahodarova E."/>
            <person name="Rychlik I."/>
        </authorList>
    </citation>
    <scope>NUCLEOTIDE SEQUENCE</scope>
    <source>
        <strain evidence="4">An836</strain>
    </source>
</reference>
<dbReference type="InterPro" id="IPR036452">
    <property type="entry name" value="Ribo_hydro-like"/>
</dbReference>
<dbReference type="RefSeq" id="WP_204467689.1">
    <property type="nucleotide sequence ID" value="NZ_JACLYU010000002.1"/>
</dbReference>
<sequence>MTTKLILDLDTGIDDALAIAYALGSPDAELLAITGTFGNVTVDQGVRNALAVTELLGHPEVKVYRGLPHASRVGSFAVSEGTRRIHGANGIGEVTIPEPTRGPESEPAVDFIIDAAATYGKDLVIVPTGAMTTIAAALAKAPGIKDQVGGIVMMGGALTVAGNVSAWAEANIAQDPDAADSLFRSGAPVTMVGLDVTLRTLLTTAETRTWRALGTPAGDFLADMTDYYIGAYAAIAPHLGGCGLHDPLAVATALDPTLVDTLPINMRVDVDGPTRGRTIGDPARLNDPVATTLAAVDVDVPRFLGRFMERITALARGER</sequence>